<feature type="signal peptide" evidence="2">
    <location>
        <begin position="1"/>
        <end position="19"/>
    </location>
</feature>
<feature type="transmembrane region" description="Helical" evidence="1">
    <location>
        <begin position="279"/>
        <end position="299"/>
    </location>
</feature>
<keyword evidence="1" id="KW-0472">Membrane</keyword>
<reference evidence="3" key="1">
    <citation type="submission" date="2022-01" db="EMBL/GenBank/DDBJ databases">
        <title>Gillisia lutea sp. nov., isolated from marine plastic residues from the Malvarosa beach (Valencia, Spain).</title>
        <authorList>
            <person name="Vidal-Verdu A."/>
            <person name="Molina-Menor E."/>
            <person name="Satari L."/>
            <person name="Pascual J."/>
            <person name="Pereto J."/>
            <person name="Porcar M."/>
        </authorList>
    </citation>
    <scope>NUCLEOTIDE SEQUENCE</scope>
    <source>
        <strain evidence="3">M10.2A</strain>
    </source>
</reference>
<evidence type="ECO:0008006" key="5">
    <source>
        <dbReference type="Google" id="ProtNLM"/>
    </source>
</evidence>
<gene>
    <name evidence="3" type="ORF">L1I30_05590</name>
</gene>
<protein>
    <recommendedName>
        <fullName evidence="5">Polymer-forming cytoskeletal protein</fullName>
    </recommendedName>
</protein>
<dbReference type="EMBL" id="JAKGTH010000007">
    <property type="protein sequence ID" value="MCF4101129.1"/>
    <property type="molecule type" value="Genomic_DNA"/>
</dbReference>
<evidence type="ECO:0000256" key="2">
    <source>
        <dbReference type="SAM" id="SignalP"/>
    </source>
</evidence>
<feature type="chain" id="PRO_5047292515" description="Polymer-forming cytoskeletal protein" evidence="2">
    <location>
        <begin position="20"/>
        <end position="386"/>
    </location>
</feature>
<proteinExistence type="predicted"/>
<dbReference type="Proteomes" id="UP001179363">
    <property type="component" value="Unassembled WGS sequence"/>
</dbReference>
<evidence type="ECO:0000313" key="3">
    <source>
        <dbReference type="EMBL" id="MCF4101129.1"/>
    </source>
</evidence>
<feature type="transmembrane region" description="Helical" evidence="1">
    <location>
        <begin position="338"/>
        <end position="357"/>
    </location>
</feature>
<keyword evidence="1" id="KW-1133">Transmembrane helix</keyword>
<sequence length="386" mass="41967">MKKLAILLYTLLCPFLMMAQFESGENVVISQEQQDDIYLSGESVTLNAPVTGDVVAAAGNIQINDSISSDLTAAGGEIVVNGMVGDDLRVAGGTLTIDTEIGDDLMIFGGEVEITRNSIIHGNLICFAGDVRMDGNVQGMVKMYGGNIKMNGTVAKDAVIYGGELDLNGEIRGKSKLAAEVLNIGTNAKFYNDVAYWTETGEVDFKSSLINSKATYSEDLGADRQGFSWKYFGVTALVLWVLYMLSAFLVILFLNMLFKAFFSRVAILFNRDVLKSIGIGALYLLGMPLIIFLLMVSVIGIPIGLFLLFLYVFSLFFGHLVVALLITHFMDHRKGGGWSFWAIVFIALGVAAVLQIIFLIPIIGWLASIVAIALAYGFILINISRK</sequence>
<feature type="transmembrane region" description="Helical" evidence="1">
    <location>
        <begin position="231"/>
        <end position="258"/>
    </location>
</feature>
<evidence type="ECO:0000256" key="1">
    <source>
        <dbReference type="SAM" id="Phobius"/>
    </source>
</evidence>
<feature type="transmembrane region" description="Helical" evidence="1">
    <location>
        <begin position="305"/>
        <end position="326"/>
    </location>
</feature>
<keyword evidence="2" id="KW-0732">Signal</keyword>
<organism evidence="3 4">
    <name type="scientific">Gillisia lutea</name>
    <dbReference type="NCBI Taxonomy" id="2909668"/>
    <lineage>
        <taxon>Bacteria</taxon>
        <taxon>Pseudomonadati</taxon>
        <taxon>Bacteroidota</taxon>
        <taxon>Flavobacteriia</taxon>
        <taxon>Flavobacteriales</taxon>
        <taxon>Flavobacteriaceae</taxon>
        <taxon>Gillisia</taxon>
    </lineage>
</organism>
<accession>A0ABS9EH24</accession>
<comment type="caution">
    <text evidence="3">The sequence shown here is derived from an EMBL/GenBank/DDBJ whole genome shotgun (WGS) entry which is preliminary data.</text>
</comment>
<keyword evidence="4" id="KW-1185">Reference proteome</keyword>
<keyword evidence="1" id="KW-0812">Transmembrane</keyword>
<feature type="transmembrane region" description="Helical" evidence="1">
    <location>
        <begin position="363"/>
        <end position="383"/>
    </location>
</feature>
<evidence type="ECO:0000313" key="4">
    <source>
        <dbReference type="Proteomes" id="UP001179363"/>
    </source>
</evidence>
<name>A0ABS9EH24_9FLAO</name>
<dbReference type="RefSeq" id="WP_236133279.1">
    <property type="nucleotide sequence ID" value="NZ_JAKGTH010000007.1"/>
</dbReference>